<dbReference type="Gene3D" id="3.40.462.10">
    <property type="entry name" value="FAD-linked oxidases, C-terminal domain"/>
    <property type="match status" value="1"/>
</dbReference>
<feature type="compositionally biased region" description="Basic residues" evidence="6">
    <location>
        <begin position="399"/>
        <end position="427"/>
    </location>
</feature>
<dbReference type="InterPro" id="IPR016166">
    <property type="entry name" value="FAD-bd_PCMH"/>
</dbReference>
<protein>
    <recommendedName>
        <fullName evidence="7">FAD-binding PCMH-type domain-containing protein</fullName>
    </recommendedName>
</protein>
<dbReference type="GO" id="GO:0071949">
    <property type="term" value="F:FAD binding"/>
    <property type="evidence" value="ECO:0007669"/>
    <property type="project" value="InterPro"/>
</dbReference>
<dbReference type="InterPro" id="IPR016169">
    <property type="entry name" value="FAD-bd_PCMH_sub2"/>
</dbReference>
<dbReference type="PANTHER" id="PTHR13878">
    <property type="entry name" value="GULONOLACTONE OXIDASE"/>
    <property type="match status" value="1"/>
</dbReference>
<evidence type="ECO:0000256" key="2">
    <source>
        <dbReference type="ARBA" id="ARBA00005466"/>
    </source>
</evidence>
<dbReference type="InterPro" id="IPR015345">
    <property type="entry name" value="Cytokinin_DH_FAD/cytokin-bd"/>
</dbReference>
<feature type="region of interest" description="Disordered" evidence="6">
    <location>
        <begin position="357"/>
        <end position="478"/>
    </location>
</feature>
<dbReference type="Pfam" id="PF01565">
    <property type="entry name" value="FAD_binding_4"/>
    <property type="match status" value="1"/>
</dbReference>
<feature type="domain" description="FAD-binding PCMH-type" evidence="7">
    <location>
        <begin position="33"/>
        <end position="203"/>
    </location>
</feature>
<dbReference type="AlphaFoldDB" id="A0A919EVR7"/>
<name>A0A919EVR7_9ACTN</name>
<accession>A0A919EVR7</accession>
<evidence type="ECO:0000313" key="9">
    <source>
        <dbReference type="Proteomes" id="UP000619355"/>
    </source>
</evidence>
<dbReference type="InterPro" id="IPR050432">
    <property type="entry name" value="FAD-linked_Oxidoreductases_BP"/>
</dbReference>
<comment type="cofactor">
    <cofactor evidence="1">
        <name>FAD</name>
        <dbReference type="ChEBI" id="CHEBI:57692"/>
    </cofactor>
</comment>
<gene>
    <name evidence="8" type="ORF">GCM10018980_12940</name>
</gene>
<dbReference type="Proteomes" id="UP000619355">
    <property type="component" value="Unassembled WGS sequence"/>
</dbReference>
<dbReference type="GO" id="GO:0019139">
    <property type="term" value="F:cytokinin dehydrogenase activity"/>
    <property type="evidence" value="ECO:0007669"/>
    <property type="project" value="InterPro"/>
</dbReference>
<dbReference type="Gene3D" id="3.30.465.10">
    <property type="match status" value="1"/>
</dbReference>
<sequence length="501" mass="53326">MTLADDLAARFGQALDTRPEALREASRDFGRLVRATPRAVLRPTSAAQIRDLLQYAGPRHIPVGVRAGGHALYGQSQAAGGIVVDLRAMNRVGPVTGDRVTVGAGALWREVLAATLPYGRTPPVLTDYLGAGVGGVLSAGGLGGATHRHGLVADQVLELKVVTGAGEHRVCSPGRDPALFHAVLAGLGQCAVIVGATLRVVPAPGRVRRHCLFYDDLARYLADQRRLAEEARFPYLEGQVRPLGDRGWRYVIEAVAWYDGPSPPDDGRLLDGLAHDRAAAETTDLSYAEFVHRVDTDEELLRTTGEWLHPHPWLNLLLPHETAGPVVGSVLADPAFRPAHHRARAVVPPGLRPAACAALPPPARPPPVGVRPVAHGSAGQSRDGRADGGRQSRGVRPGPGRRRRGLPRQRPAPLRRRLARPPRHRLAVLRGRQAALRSAPGPGARARPGARTAVTRARRSPGGGLQRRGTHGAGSPGAVVEGSRVRCLVAGLVHHLNQNMN</sequence>
<keyword evidence="4" id="KW-0274">FAD</keyword>
<evidence type="ECO:0000256" key="3">
    <source>
        <dbReference type="ARBA" id="ARBA00022630"/>
    </source>
</evidence>
<evidence type="ECO:0000256" key="1">
    <source>
        <dbReference type="ARBA" id="ARBA00001974"/>
    </source>
</evidence>
<dbReference type="GO" id="GO:0009690">
    <property type="term" value="P:cytokinin metabolic process"/>
    <property type="evidence" value="ECO:0007669"/>
    <property type="project" value="InterPro"/>
</dbReference>
<evidence type="ECO:0000256" key="5">
    <source>
        <dbReference type="ARBA" id="ARBA00023002"/>
    </source>
</evidence>
<reference evidence="9" key="1">
    <citation type="journal article" date="2019" name="Int. J. Syst. Evol. Microbiol.">
        <title>The Global Catalogue of Microorganisms (GCM) 10K type strain sequencing project: providing services to taxonomists for standard genome sequencing and annotation.</title>
        <authorList>
            <consortium name="The Broad Institute Genomics Platform"/>
            <consortium name="The Broad Institute Genome Sequencing Center for Infectious Disease"/>
            <person name="Wu L."/>
            <person name="Ma J."/>
        </authorList>
    </citation>
    <scope>NUCLEOTIDE SEQUENCE [LARGE SCALE GENOMIC DNA]</scope>
    <source>
        <strain evidence="9">JCM 4253</strain>
    </source>
</reference>
<dbReference type="InterPro" id="IPR036318">
    <property type="entry name" value="FAD-bd_PCMH-like_sf"/>
</dbReference>
<organism evidence="8 9">
    <name type="scientific">Streptomyces capoamus</name>
    <dbReference type="NCBI Taxonomy" id="68183"/>
    <lineage>
        <taxon>Bacteria</taxon>
        <taxon>Bacillati</taxon>
        <taxon>Actinomycetota</taxon>
        <taxon>Actinomycetes</taxon>
        <taxon>Kitasatosporales</taxon>
        <taxon>Streptomycetaceae</taxon>
        <taxon>Streptomyces</taxon>
    </lineage>
</organism>
<dbReference type="InterPro" id="IPR016164">
    <property type="entry name" value="FAD-linked_Oxase-like_C"/>
</dbReference>
<evidence type="ECO:0000259" key="7">
    <source>
        <dbReference type="PROSITE" id="PS51387"/>
    </source>
</evidence>
<dbReference type="PROSITE" id="PS51387">
    <property type="entry name" value="FAD_PCMH"/>
    <property type="match status" value="1"/>
</dbReference>
<proteinExistence type="inferred from homology"/>
<dbReference type="InterPro" id="IPR016170">
    <property type="entry name" value="Cytok_DH_C_sf"/>
</dbReference>
<feature type="compositionally biased region" description="Pro residues" evidence="6">
    <location>
        <begin position="359"/>
        <end position="369"/>
    </location>
</feature>
<dbReference type="InterPro" id="IPR006094">
    <property type="entry name" value="Oxid_FAD_bind_N"/>
</dbReference>
<dbReference type="Gene3D" id="3.30.43.10">
    <property type="entry name" value="Uridine Diphospho-n-acetylenolpyruvylglucosamine Reductase, domain 2"/>
    <property type="match status" value="1"/>
</dbReference>
<evidence type="ECO:0000313" key="8">
    <source>
        <dbReference type="EMBL" id="GHG39467.1"/>
    </source>
</evidence>
<keyword evidence="3" id="KW-0285">Flavoprotein</keyword>
<evidence type="ECO:0000256" key="4">
    <source>
        <dbReference type="ARBA" id="ARBA00022827"/>
    </source>
</evidence>
<dbReference type="PANTHER" id="PTHR13878:SF65">
    <property type="entry name" value="CYTOKININ DEHYDROGENASE 10"/>
    <property type="match status" value="1"/>
</dbReference>
<dbReference type="SUPFAM" id="SSF55103">
    <property type="entry name" value="FAD-linked oxidases, C-terminal domain"/>
    <property type="match status" value="1"/>
</dbReference>
<dbReference type="Pfam" id="PF09265">
    <property type="entry name" value="Cytokin-bind"/>
    <property type="match status" value="1"/>
</dbReference>
<keyword evidence="5" id="KW-0560">Oxidoreductase</keyword>
<evidence type="ECO:0000256" key="6">
    <source>
        <dbReference type="SAM" id="MobiDB-lite"/>
    </source>
</evidence>
<comment type="caution">
    <text evidence="8">The sequence shown here is derived from an EMBL/GenBank/DDBJ whole genome shotgun (WGS) entry which is preliminary data.</text>
</comment>
<feature type="compositionally biased region" description="Low complexity" evidence="6">
    <location>
        <begin position="428"/>
        <end position="455"/>
    </location>
</feature>
<keyword evidence="9" id="KW-1185">Reference proteome</keyword>
<dbReference type="InterPro" id="IPR016167">
    <property type="entry name" value="FAD-bd_PCMH_sub1"/>
</dbReference>
<comment type="similarity">
    <text evidence="2">Belongs to the oxygen-dependent FAD-linked oxidoreductase family.</text>
</comment>
<feature type="compositionally biased region" description="Gly residues" evidence="6">
    <location>
        <begin position="461"/>
        <end position="475"/>
    </location>
</feature>
<dbReference type="SUPFAM" id="SSF56176">
    <property type="entry name" value="FAD-binding/transporter-associated domain-like"/>
    <property type="match status" value="1"/>
</dbReference>
<dbReference type="EMBL" id="BNBF01000003">
    <property type="protein sequence ID" value="GHG39467.1"/>
    <property type="molecule type" value="Genomic_DNA"/>
</dbReference>